<evidence type="ECO:0000256" key="5">
    <source>
        <dbReference type="ARBA" id="ARBA00022692"/>
    </source>
</evidence>
<dbReference type="Proteomes" id="UP000887540">
    <property type="component" value="Unplaced"/>
</dbReference>
<evidence type="ECO:0000313" key="13">
    <source>
        <dbReference type="WBParaSite" id="ACRNAN_scaffold2943.g7903.t1"/>
    </source>
</evidence>
<evidence type="ECO:0000256" key="9">
    <source>
        <dbReference type="ARBA" id="ARBA00023136"/>
    </source>
</evidence>
<evidence type="ECO:0000256" key="8">
    <source>
        <dbReference type="ARBA" id="ARBA00023065"/>
    </source>
</evidence>
<dbReference type="WBParaSite" id="ACRNAN_scaffold2943.g7903.t1">
    <property type="protein sequence ID" value="ACRNAN_scaffold2943.g7903.t1"/>
    <property type="gene ID" value="ACRNAN_scaffold2943.g7903"/>
</dbReference>
<keyword evidence="7 11" id="KW-1133">Transmembrane helix</keyword>
<evidence type="ECO:0000256" key="1">
    <source>
        <dbReference type="ARBA" id="ARBA00004651"/>
    </source>
</evidence>
<dbReference type="PANTHER" id="PTHR21522">
    <property type="entry name" value="PROTON CHANNEL OTOP"/>
    <property type="match status" value="1"/>
</dbReference>
<sequence length="363" mass="41188">MVCRDSILHVYVWRGYFILIVLLLVYDLPRLVQLLVTDCGKHWHITKTHHTGEGAGSLYLRLGTLFFGSIGIVLFGLEIFMCTSSYQCYTYQLVNLGFACIFTFIQMHFIFCNSKIAFVGSKNLAKLGTMHLLATNLWTWIRFVLAKHAAKMSDHKASTNAGNMTITMERPQLILKISSFDYFGDLATFLATCIVEYSVIGAAIMFVLWRSIDHHHSHRATGTSKRKSKVRIDCRMRLLQYSRVVSSNAEFLDEILLGIGVLGELTHCSTGISCWVAMQSDKDKLETYMLFVFTIRMVQVIIQTIFILLSTRLRALGEKVVDEKPGKQFVTFLLLANVSLFIFHNLEGMKSVFGDAAYNARAR</sequence>
<feature type="transmembrane region" description="Helical" evidence="11">
    <location>
        <begin position="329"/>
        <end position="346"/>
    </location>
</feature>
<reference evidence="13" key="1">
    <citation type="submission" date="2022-11" db="UniProtKB">
        <authorList>
            <consortium name="WormBaseParasite"/>
        </authorList>
    </citation>
    <scope>IDENTIFICATION</scope>
</reference>
<keyword evidence="4" id="KW-1003">Cell membrane</keyword>
<comment type="subcellular location">
    <subcellularLocation>
        <location evidence="1">Cell membrane</location>
        <topology evidence="1">Multi-pass membrane protein</topology>
    </subcellularLocation>
</comment>
<keyword evidence="5 11" id="KW-0812">Transmembrane</keyword>
<feature type="transmembrane region" description="Helical" evidence="11">
    <location>
        <begin position="58"/>
        <end position="81"/>
    </location>
</feature>
<name>A0A914DJP1_9BILA</name>
<evidence type="ECO:0000256" key="3">
    <source>
        <dbReference type="ARBA" id="ARBA00022448"/>
    </source>
</evidence>
<proteinExistence type="inferred from homology"/>
<keyword evidence="9 11" id="KW-0472">Membrane</keyword>
<feature type="transmembrane region" description="Helical" evidence="11">
    <location>
        <begin position="7"/>
        <end position="26"/>
    </location>
</feature>
<evidence type="ECO:0000256" key="2">
    <source>
        <dbReference type="ARBA" id="ARBA00006513"/>
    </source>
</evidence>
<keyword evidence="12" id="KW-1185">Reference proteome</keyword>
<feature type="transmembrane region" description="Helical" evidence="11">
    <location>
        <begin position="186"/>
        <end position="209"/>
    </location>
</feature>
<feature type="transmembrane region" description="Helical" evidence="11">
    <location>
        <begin position="93"/>
        <end position="111"/>
    </location>
</feature>
<dbReference type="GO" id="GO:0015252">
    <property type="term" value="F:proton channel activity"/>
    <property type="evidence" value="ECO:0007669"/>
    <property type="project" value="InterPro"/>
</dbReference>
<evidence type="ECO:0000256" key="10">
    <source>
        <dbReference type="ARBA" id="ARBA00023303"/>
    </source>
</evidence>
<feature type="transmembrane region" description="Helical" evidence="11">
    <location>
        <begin position="288"/>
        <end position="309"/>
    </location>
</feature>
<evidence type="ECO:0000256" key="6">
    <source>
        <dbReference type="ARBA" id="ARBA00022781"/>
    </source>
</evidence>
<comment type="similarity">
    <text evidence="2">Belongs to the otopetrin family.</text>
</comment>
<dbReference type="GO" id="GO:0005886">
    <property type="term" value="C:plasma membrane"/>
    <property type="evidence" value="ECO:0007669"/>
    <property type="project" value="UniProtKB-SubCell"/>
</dbReference>
<keyword evidence="3" id="KW-0813">Transport</keyword>
<accession>A0A914DJP1</accession>
<evidence type="ECO:0000256" key="11">
    <source>
        <dbReference type="SAM" id="Phobius"/>
    </source>
</evidence>
<dbReference type="InterPro" id="IPR004878">
    <property type="entry name" value="Otopetrin"/>
</dbReference>
<evidence type="ECO:0000256" key="4">
    <source>
        <dbReference type="ARBA" id="ARBA00022475"/>
    </source>
</evidence>
<evidence type="ECO:0000256" key="7">
    <source>
        <dbReference type="ARBA" id="ARBA00022989"/>
    </source>
</evidence>
<organism evidence="12 13">
    <name type="scientific">Acrobeloides nanus</name>
    <dbReference type="NCBI Taxonomy" id="290746"/>
    <lineage>
        <taxon>Eukaryota</taxon>
        <taxon>Metazoa</taxon>
        <taxon>Ecdysozoa</taxon>
        <taxon>Nematoda</taxon>
        <taxon>Chromadorea</taxon>
        <taxon>Rhabditida</taxon>
        <taxon>Tylenchina</taxon>
        <taxon>Cephalobomorpha</taxon>
        <taxon>Cephaloboidea</taxon>
        <taxon>Cephalobidae</taxon>
        <taxon>Acrobeloides</taxon>
    </lineage>
</organism>
<dbReference type="AlphaFoldDB" id="A0A914DJP1"/>
<evidence type="ECO:0000313" key="12">
    <source>
        <dbReference type="Proteomes" id="UP000887540"/>
    </source>
</evidence>
<dbReference type="Pfam" id="PF03189">
    <property type="entry name" value="Otopetrin"/>
    <property type="match status" value="2"/>
</dbReference>
<keyword evidence="6" id="KW-0375">Hydrogen ion transport</keyword>
<keyword evidence="8" id="KW-0406">Ion transport</keyword>
<keyword evidence="10" id="KW-0407">Ion channel</keyword>
<dbReference type="PANTHER" id="PTHR21522:SF43">
    <property type="entry name" value="OTOPETRIN-2"/>
    <property type="match status" value="1"/>
</dbReference>
<protein>
    <submittedName>
        <fullName evidence="13">Gustatory receptor</fullName>
    </submittedName>
</protein>